<sequence length="394" mass="42839">MPPKQYPKKNLGVLTPTTLRDYFRFNGGKTVIQHFRGLDDNQDGELTLKEFTDGVRAIGFLDATKAECEFVFKWLDNDGSGVVPYKELDKKLRERPIESLAEQIAAAEQAAAKAAADAKKLAKKKPKSPKSPKAEKKAAKEIARAPEVVQPKPLAKAISGEEHYVRPTLAANGYPLFYDKALEGLKSPGKKKKARVSAVSGLERFLKGTIGTASLGTETKATAPKGAEGTILEDTPSVMSDRTASVTDSASPSFRASRPATERKVRPTGMPSFRAARPREPSWAQAERALEAKREEEAERRELVRLAAMGMAEKAMVAPLPTKHPQVWMPRAMASLVAEEEAQLADELAQGTAGGNAAERSMDTYARLEGTVRGLGLQWRGNSLGVVDEDDLWA</sequence>
<dbReference type="SUPFAM" id="SSF47473">
    <property type="entry name" value="EF-hand"/>
    <property type="match status" value="1"/>
</dbReference>
<dbReference type="InterPro" id="IPR002048">
    <property type="entry name" value="EF_hand_dom"/>
</dbReference>
<comment type="caution">
    <text evidence="4">The sequence shown here is derived from an EMBL/GenBank/DDBJ whole genome shotgun (WGS) entry which is preliminary data.</text>
</comment>
<feature type="compositionally biased region" description="Basic and acidic residues" evidence="2">
    <location>
        <begin position="132"/>
        <end position="142"/>
    </location>
</feature>
<organism evidence="4 5">
    <name type="scientific">Chrysochromulina tobinii</name>
    <dbReference type="NCBI Taxonomy" id="1460289"/>
    <lineage>
        <taxon>Eukaryota</taxon>
        <taxon>Haptista</taxon>
        <taxon>Haptophyta</taxon>
        <taxon>Prymnesiophyceae</taxon>
        <taxon>Prymnesiales</taxon>
        <taxon>Chrysochromulinaceae</taxon>
        <taxon>Chrysochromulina</taxon>
    </lineage>
</organism>
<keyword evidence="1" id="KW-0106">Calcium</keyword>
<evidence type="ECO:0000313" key="4">
    <source>
        <dbReference type="EMBL" id="KOO23123.1"/>
    </source>
</evidence>
<dbReference type="AlphaFoldDB" id="A0A0M0JA68"/>
<keyword evidence="5" id="KW-1185">Reference proteome</keyword>
<dbReference type="InterPro" id="IPR011992">
    <property type="entry name" value="EF-hand-dom_pair"/>
</dbReference>
<dbReference type="PROSITE" id="PS50222">
    <property type="entry name" value="EF_HAND_2"/>
    <property type="match status" value="2"/>
</dbReference>
<gene>
    <name evidence="4" type="ORF">Ctob_010812</name>
</gene>
<feature type="compositionally biased region" description="Low complexity" evidence="2">
    <location>
        <begin position="249"/>
        <end position="259"/>
    </location>
</feature>
<protein>
    <recommendedName>
        <fullName evidence="3">EF-hand domain-containing protein</fullName>
    </recommendedName>
</protein>
<accession>A0A0M0JA68</accession>
<feature type="region of interest" description="Disordered" evidence="2">
    <location>
        <begin position="117"/>
        <end position="142"/>
    </location>
</feature>
<dbReference type="InterPro" id="IPR018247">
    <property type="entry name" value="EF_Hand_1_Ca_BS"/>
</dbReference>
<dbReference type="Proteomes" id="UP000037460">
    <property type="component" value="Unassembled WGS sequence"/>
</dbReference>
<feature type="domain" description="EF-hand" evidence="3">
    <location>
        <begin position="26"/>
        <end position="61"/>
    </location>
</feature>
<feature type="domain" description="EF-hand" evidence="3">
    <location>
        <begin position="63"/>
        <end position="98"/>
    </location>
</feature>
<dbReference type="SMART" id="SM00054">
    <property type="entry name" value="EFh"/>
    <property type="match status" value="2"/>
</dbReference>
<dbReference type="Gene3D" id="1.10.238.10">
    <property type="entry name" value="EF-hand"/>
    <property type="match status" value="1"/>
</dbReference>
<name>A0A0M0JA68_9EUKA</name>
<evidence type="ECO:0000259" key="3">
    <source>
        <dbReference type="PROSITE" id="PS50222"/>
    </source>
</evidence>
<feature type="region of interest" description="Disordered" evidence="2">
    <location>
        <begin position="235"/>
        <end position="283"/>
    </location>
</feature>
<dbReference type="GO" id="GO:0005509">
    <property type="term" value="F:calcium ion binding"/>
    <property type="evidence" value="ECO:0007669"/>
    <property type="project" value="InterPro"/>
</dbReference>
<dbReference type="EMBL" id="JWZX01003218">
    <property type="protein sequence ID" value="KOO23123.1"/>
    <property type="molecule type" value="Genomic_DNA"/>
</dbReference>
<reference evidence="5" key="1">
    <citation type="journal article" date="2015" name="PLoS Genet.">
        <title>Genome Sequence and Transcriptome Analyses of Chrysochromulina tobin: Metabolic Tools for Enhanced Algal Fitness in the Prominent Order Prymnesiales (Haptophyceae).</title>
        <authorList>
            <person name="Hovde B.T."/>
            <person name="Deodato C.R."/>
            <person name="Hunsperger H.M."/>
            <person name="Ryken S.A."/>
            <person name="Yost W."/>
            <person name="Jha R.K."/>
            <person name="Patterson J."/>
            <person name="Monnat R.J. Jr."/>
            <person name="Barlow S.B."/>
            <person name="Starkenburg S.R."/>
            <person name="Cattolico R.A."/>
        </authorList>
    </citation>
    <scope>NUCLEOTIDE SEQUENCE</scope>
    <source>
        <strain evidence="5">CCMP291</strain>
    </source>
</reference>
<proteinExistence type="predicted"/>
<evidence type="ECO:0000256" key="1">
    <source>
        <dbReference type="ARBA" id="ARBA00022837"/>
    </source>
</evidence>
<evidence type="ECO:0000256" key="2">
    <source>
        <dbReference type="SAM" id="MobiDB-lite"/>
    </source>
</evidence>
<dbReference type="OrthoDB" id="191686at2759"/>
<feature type="compositionally biased region" description="Basic residues" evidence="2">
    <location>
        <begin position="121"/>
        <end position="130"/>
    </location>
</feature>
<evidence type="ECO:0000313" key="5">
    <source>
        <dbReference type="Proteomes" id="UP000037460"/>
    </source>
</evidence>
<dbReference type="PROSITE" id="PS00018">
    <property type="entry name" value="EF_HAND_1"/>
    <property type="match status" value="1"/>
</dbReference>
<feature type="compositionally biased region" description="Polar residues" evidence="2">
    <location>
        <begin position="237"/>
        <end position="248"/>
    </location>
</feature>